<feature type="transmembrane region" description="Helical" evidence="1">
    <location>
        <begin position="270"/>
        <end position="289"/>
    </location>
</feature>
<keyword evidence="1" id="KW-0472">Membrane</keyword>
<name>A0A2M7BFM6_9BACT</name>
<sequence length="551" mass="64020">MKKKLSALLILLIILVGFWIRFYRLNLNSPSLYSDETTSYSDLVNRSCPTNSLLDFLCKNLFLRLTRFTWFLGLTPLGVRLPSAVFGTLLLFIIYLLAKEINFEKEKSRQIIPLVTLILAAFLPWGIHLSRIGVVFVVLSLLMVGIHWLIYLKARTVKSYFWSLLPIFLSAYFYSSMILIGPLAIILVLSKIWQLKPSAKDKKIILIAGIILIALFGLFFIKKTGRGFDLAIWRDINVTANENVDRGLARLSNPTIFSLNRDPEFIGRIFYNRPIAIINSFVRIYLSFYSPDFLFLKGDPILRHSTGRFGVLYPFLFPFLIYGAFQFFTKGERKTKEMFLFWLLVSPIPAALTKDGSGYLLRVTNMLPLLTYLSALGLVEFLKLFKSKLKIAIAIFLVLLFSFSTYSFLFNYFHVYPAKAAGSFESGFKELADFQKEENFQTLLVIWEDYYPRSYFGFWQPAFFKNLNNFTVKKIAVEQSNFYQVAENLYFSLPRTENDLQVFLKDHKISFLALPANLKESFNRYQLFQQKPIEIINYQDQTPSFYLYKIF</sequence>
<dbReference type="EMBL" id="PEVC01000005">
    <property type="protein sequence ID" value="PIV01931.1"/>
    <property type="molecule type" value="Genomic_DNA"/>
</dbReference>
<feature type="transmembrane region" description="Helical" evidence="1">
    <location>
        <begin position="164"/>
        <end position="192"/>
    </location>
</feature>
<protein>
    <recommendedName>
        <fullName evidence="4">Glycosyltransferase RgtA/B/C/D-like domain-containing protein</fullName>
    </recommendedName>
</protein>
<feature type="transmembrane region" description="Helical" evidence="1">
    <location>
        <begin position="77"/>
        <end position="98"/>
    </location>
</feature>
<keyword evidence="1" id="KW-0812">Transmembrane</keyword>
<proteinExistence type="predicted"/>
<feature type="transmembrane region" description="Helical" evidence="1">
    <location>
        <begin position="133"/>
        <end position="152"/>
    </location>
</feature>
<evidence type="ECO:0000256" key="1">
    <source>
        <dbReference type="SAM" id="Phobius"/>
    </source>
</evidence>
<feature type="transmembrane region" description="Helical" evidence="1">
    <location>
        <begin position="359"/>
        <end position="379"/>
    </location>
</feature>
<comment type="caution">
    <text evidence="2">The sequence shown here is derived from an EMBL/GenBank/DDBJ whole genome shotgun (WGS) entry which is preliminary data.</text>
</comment>
<feature type="transmembrane region" description="Helical" evidence="1">
    <location>
        <begin position="204"/>
        <end position="221"/>
    </location>
</feature>
<evidence type="ECO:0008006" key="4">
    <source>
        <dbReference type="Google" id="ProtNLM"/>
    </source>
</evidence>
<feature type="transmembrane region" description="Helical" evidence="1">
    <location>
        <begin position="391"/>
        <end position="413"/>
    </location>
</feature>
<reference evidence="3" key="1">
    <citation type="submission" date="2017-09" db="EMBL/GenBank/DDBJ databases">
        <title>Depth-based differentiation of microbial function through sediment-hosted aquifers and enrichment of novel symbionts in the deep terrestrial subsurface.</title>
        <authorList>
            <person name="Probst A.J."/>
            <person name="Ladd B."/>
            <person name="Jarett J.K."/>
            <person name="Geller-Mcgrath D.E."/>
            <person name="Sieber C.M.K."/>
            <person name="Emerson J.B."/>
            <person name="Anantharaman K."/>
            <person name="Thomas B.C."/>
            <person name="Malmstrom R."/>
            <person name="Stieglmeier M."/>
            <person name="Klingl A."/>
            <person name="Woyke T."/>
            <person name="Ryan C.M."/>
            <person name="Banfield J.F."/>
        </authorList>
    </citation>
    <scope>NUCLEOTIDE SEQUENCE [LARGE SCALE GENOMIC DNA]</scope>
</reference>
<evidence type="ECO:0000313" key="3">
    <source>
        <dbReference type="Proteomes" id="UP000229631"/>
    </source>
</evidence>
<feature type="transmembrane region" description="Helical" evidence="1">
    <location>
        <begin position="309"/>
        <end position="325"/>
    </location>
</feature>
<accession>A0A2M7BFM6</accession>
<keyword evidence="1" id="KW-1133">Transmembrane helix</keyword>
<evidence type="ECO:0000313" key="2">
    <source>
        <dbReference type="EMBL" id="PIV01931.1"/>
    </source>
</evidence>
<feature type="transmembrane region" description="Helical" evidence="1">
    <location>
        <begin position="110"/>
        <end position="127"/>
    </location>
</feature>
<dbReference type="Proteomes" id="UP000229631">
    <property type="component" value="Unassembled WGS sequence"/>
</dbReference>
<dbReference type="AlphaFoldDB" id="A0A2M7BFM6"/>
<gene>
    <name evidence="2" type="ORF">COS54_00175</name>
</gene>
<organism evidence="2 3">
    <name type="scientific">Candidatus Shapirobacteria bacterium CG03_land_8_20_14_0_80_39_12</name>
    <dbReference type="NCBI Taxonomy" id="1974879"/>
    <lineage>
        <taxon>Bacteria</taxon>
        <taxon>Candidatus Shapironibacteriota</taxon>
    </lineage>
</organism>